<dbReference type="AlphaFoldDB" id="A0A3S0JZF1"/>
<keyword evidence="7 10" id="KW-0472">Membrane</keyword>
<comment type="caution">
    <text evidence="12">The sequence shown here is derived from an EMBL/GenBank/DDBJ whole genome shotgun (WGS) entry which is preliminary data.</text>
</comment>
<evidence type="ECO:0000256" key="6">
    <source>
        <dbReference type="ARBA" id="ARBA00022989"/>
    </source>
</evidence>
<dbReference type="InterPro" id="IPR055348">
    <property type="entry name" value="DctQ"/>
</dbReference>
<feature type="transmembrane region" description="Helical" evidence="10">
    <location>
        <begin position="127"/>
        <end position="146"/>
    </location>
</feature>
<organism evidence="12 13">
    <name type="scientific">Lysinibacillus telephonicus</name>
    <dbReference type="NCBI Taxonomy" id="1714840"/>
    <lineage>
        <taxon>Bacteria</taxon>
        <taxon>Bacillati</taxon>
        <taxon>Bacillota</taxon>
        <taxon>Bacilli</taxon>
        <taxon>Bacillales</taxon>
        <taxon>Bacillaceae</taxon>
        <taxon>Lysinibacillus</taxon>
    </lineage>
</organism>
<sequence>MKIIKWLDDNIERMILLVLFVAMTVITVLQVFMRYVMQNSLTWSEEFARFCFIWLIYIGISYGVKRAKHVRVEAVLSLFKSRGKLIINLIANVLFLYFAIYATYYGFTIMNAIQSTGQVAPSLGVPMSIMYLGMPIGMLLTTIRLIQRSIYEIKLFREGKDNESPLEDEQQKLNQEQDQHQDNNKEVGIY</sequence>
<comment type="subcellular location">
    <subcellularLocation>
        <location evidence="1">Cell inner membrane</location>
        <topology evidence="1">Multi-pass membrane protein</topology>
    </subcellularLocation>
</comment>
<feature type="transmembrane region" description="Helical" evidence="10">
    <location>
        <begin position="85"/>
        <end position="107"/>
    </location>
</feature>
<keyword evidence="13" id="KW-1185">Reference proteome</keyword>
<evidence type="ECO:0000256" key="2">
    <source>
        <dbReference type="ARBA" id="ARBA00022448"/>
    </source>
</evidence>
<dbReference type="EMBL" id="RXNR01000003">
    <property type="protein sequence ID" value="RTQ96125.1"/>
    <property type="molecule type" value="Genomic_DNA"/>
</dbReference>
<accession>A0A3S0JZF1</accession>
<evidence type="ECO:0000256" key="8">
    <source>
        <dbReference type="ARBA" id="ARBA00038436"/>
    </source>
</evidence>
<feature type="transmembrane region" description="Helical" evidence="10">
    <location>
        <begin position="14"/>
        <end position="35"/>
    </location>
</feature>
<dbReference type="PANTHER" id="PTHR35011">
    <property type="entry name" value="2,3-DIKETO-L-GULONATE TRAP TRANSPORTER SMALL PERMEASE PROTEIN YIAM"/>
    <property type="match status" value="1"/>
</dbReference>
<dbReference type="PANTHER" id="PTHR35011:SF2">
    <property type="entry name" value="2,3-DIKETO-L-GULONATE TRAP TRANSPORTER SMALL PERMEASE PROTEIN YIAM"/>
    <property type="match status" value="1"/>
</dbReference>
<dbReference type="InterPro" id="IPR007387">
    <property type="entry name" value="TRAP_DctQ"/>
</dbReference>
<keyword evidence="6 10" id="KW-1133">Transmembrane helix</keyword>
<name>A0A3S0JZF1_9BACI</name>
<evidence type="ECO:0000259" key="11">
    <source>
        <dbReference type="Pfam" id="PF04290"/>
    </source>
</evidence>
<evidence type="ECO:0000256" key="3">
    <source>
        <dbReference type="ARBA" id="ARBA00022475"/>
    </source>
</evidence>
<evidence type="ECO:0000256" key="9">
    <source>
        <dbReference type="SAM" id="MobiDB-lite"/>
    </source>
</evidence>
<dbReference type="Proteomes" id="UP000276349">
    <property type="component" value="Unassembled WGS sequence"/>
</dbReference>
<evidence type="ECO:0000313" key="12">
    <source>
        <dbReference type="EMBL" id="RTQ96125.1"/>
    </source>
</evidence>
<reference evidence="12 13" key="1">
    <citation type="submission" date="2018-12" db="EMBL/GenBank/DDBJ databases">
        <authorList>
            <person name="Yu L."/>
        </authorList>
    </citation>
    <scope>NUCLEOTIDE SEQUENCE [LARGE SCALE GENOMIC DNA]</scope>
    <source>
        <strain evidence="12 13">S5H2222</strain>
    </source>
</reference>
<keyword evidence="4" id="KW-0997">Cell inner membrane</keyword>
<keyword evidence="2" id="KW-0813">Transport</keyword>
<keyword evidence="3" id="KW-1003">Cell membrane</keyword>
<dbReference type="GO" id="GO:0015740">
    <property type="term" value="P:C4-dicarboxylate transport"/>
    <property type="evidence" value="ECO:0007669"/>
    <property type="project" value="TreeGrafter"/>
</dbReference>
<dbReference type="OrthoDB" id="9815614at2"/>
<comment type="similarity">
    <text evidence="8">Belongs to the TRAP transporter small permease family.</text>
</comment>
<dbReference type="GO" id="GO:0005886">
    <property type="term" value="C:plasma membrane"/>
    <property type="evidence" value="ECO:0007669"/>
    <property type="project" value="UniProtKB-SubCell"/>
</dbReference>
<dbReference type="GO" id="GO:0022857">
    <property type="term" value="F:transmembrane transporter activity"/>
    <property type="evidence" value="ECO:0007669"/>
    <property type="project" value="TreeGrafter"/>
</dbReference>
<keyword evidence="5 10" id="KW-0812">Transmembrane</keyword>
<evidence type="ECO:0000256" key="10">
    <source>
        <dbReference type="SAM" id="Phobius"/>
    </source>
</evidence>
<dbReference type="RefSeq" id="WP_126292599.1">
    <property type="nucleotide sequence ID" value="NZ_CP155468.1"/>
</dbReference>
<evidence type="ECO:0000256" key="1">
    <source>
        <dbReference type="ARBA" id="ARBA00004429"/>
    </source>
</evidence>
<protein>
    <submittedName>
        <fullName evidence="12">TRAP transporter small permease</fullName>
    </submittedName>
</protein>
<dbReference type="Pfam" id="PF04290">
    <property type="entry name" value="DctQ"/>
    <property type="match status" value="1"/>
</dbReference>
<evidence type="ECO:0000313" key="13">
    <source>
        <dbReference type="Proteomes" id="UP000276349"/>
    </source>
</evidence>
<gene>
    <name evidence="12" type="ORF">EKG35_01790</name>
</gene>
<evidence type="ECO:0000256" key="5">
    <source>
        <dbReference type="ARBA" id="ARBA00022692"/>
    </source>
</evidence>
<proteinExistence type="inferred from homology"/>
<feature type="domain" description="Tripartite ATP-independent periplasmic transporters DctQ component" evidence="11">
    <location>
        <begin position="23"/>
        <end position="152"/>
    </location>
</feature>
<feature type="transmembrane region" description="Helical" evidence="10">
    <location>
        <begin position="47"/>
        <end position="64"/>
    </location>
</feature>
<feature type="region of interest" description="Disordered" evidence="9">
    <location>
        <begin position="162"/>
        <end position="190"/>
    </location>
</feature>
<evidence type="ECO:0000256" key="4">
    <source>
        <dbReference type="ARBA" id="ARBA00022519"/>
    </source>
</evidence>
<evidence type="ECO:0000256" key="7">
    <source>
        <dbReference type="ARBA" id="ARBA00023136"/>
    </source>
</evidence>